<proteinExistence type="predicted"/>
<organism evidence="3 4">
    <name type="scientific">Dictyostelium purpureum</name>
    <name type="common">Slime mold</name>
    <dbReference type="NCBI Taxonomy" id="5786"/>
    <lineage>
        <taxon>Eukaryota</taxon>
        <taxon>Amoebozoa</taxon>
        <taxon>Evosea</taxon>
        <taxon>Eumycetozoa</taxon>
        <taxon>Dictyostelia</taxon>
        <taxon>Dictyosteliales</taxon>
        <taxon>Dictyosteliaceae</taxon>
        <taxon>Dictyostelium</taxon>
    </lineage>
</organism>
<dbReference type="VEuPathDB" id="AmoebaDB:DICPUDRAFT_78592"/>
<evidence type="ECO:0000313" key="4">
    <source>
        <dbReference type="Proteomes" id="UP000001064"/>
    </source>
</evidence>
<keyword evidence="2" id="KW-0472">Membrane</keyword>
<dbReference type="InParanoid" id="F0ZK04"/>
<feature type="transmembrane region" description="Helical" evidence="2">
    <location>
        <begin position="44"/>
        <end position="67"/>
    </location>
</feature>
<evidence type="ECO:0000256" key="1">
    <source>
        <dbReference type="SAM" id="MobiDB-lite"/>
    </source>
</evidence>
<dbReference type="Proteomes" id="UP000001064">
    <property type="component" value="Unassembled WGS sequence"/>
</dbReference>
<evidence type="ECO:0000256" key="2">
    <source>
        <dbReference type="SAM" id="Phobius"/>
    </source>
</evidence>
<keyword evidence="2" id="KW-1133">Transmembrane helix</keyword>
<keyword evidence="4" id="KW-1185">Reference proteome</keyword>
<reference evidence="4" key="1">
    <citation type="journal article" date="2011" name="Genome Biol.">
        <title>Comparative genomics of the social amoebae Dictyostelium discoideum and Dictyostelium purpureum.</title>
        <authorList>
            <consortium name="US DOE Joint Genome Institute (JGI-PGF)"/>
            <person name="Sucgang R."/>
            <person name="Kuo A."/>
            <person name="Tian X."/>
            <person name="Salerno W."/>
            <person name="Parikh A."/>
            <person name="Feasley C.L."/>
            <person name="Dalin E."/>
            <person name="Tu H."/>
            <person name="Huang E."/>
            <person name="Barry K."/>
            <person name="Lindquist E."/>
            <person name="Shapiro H."/>
            <person name="Bruce D."/>
            <person name="Schmutz J."/>
            <person name="Salamov A."/>
            <person name="Fey P."/>
            <person name="Gaudet P."/>
            <person name="Anjard C."/>
            <person name="Babu M.M."/>
            <person name="Basu S."/>
            <person name="Bushmanova Y."/>
            <person name="van der Wel H."/>
            <person name="Katoh-Kurasawa M."/>
            <person name="Dinh C."/>
            <person name="Coutinho P.M."/>
            <person name="Saito T."/>
            <person name="Elias M."/>
            <person name="Schaap P."/>
            <person name="Kay R.R."/>
            <person name="Henrissat B."/>
            <person name="Eichinger L."/>
            <person name="Rivero F."/>
            <person name="Putnam N.H."/>
            <person name="West C.M."/>
            <person name="Loomis W.F."/>
            <person name="Chisholm R.L."/>
            <person name="Shaulsky G."/>
            <person name="Strassmann J.E."/>
            <person name="Queller D.C."/>
            <person name="Kuspa A."/>
            <person name="Grigoriev I.V."/>
        </authorList>
    </citation>
    <scope>NUCLEOTIDE SEQUENCE [LARGE SCALE GENOMIC DNA]</scope>
    <source>
        <strain evidence="4">QSDP1</strain>
    </source>
</reference>
<feature type="compositionally biased region" description="Low complexity" evidence="1">
    <location>
        <begin position="1"/>
        <end position="21"/>
    </location>
</feature>
<name>F0ZK04_DICPU</name>
<keyword evidence="2" id="KW-0812">Transmembrane</keyword>
<dbReference type="EMBL" id="GL871049">
    <property type="protein sequence ID" value="EGC35747.1"/>
    <property type="molecule type" value="Genomic_DNA"/>
</dbReference>
<evidence type="ECO:0008006" key="5">
    <source>
        <dbReference type="Google" id="ProtNLM"/>
    </source>
</evidence>
<dbReference type="eggNOG" id="ENOG502RHIV">
    <property type="taxonomic scope" value="Eukaryota"/>
</dbReference>
<evidence type="ECO:0000313" key="3">
    <source>
        <dbReference type="EMBL" id="EGC35747.1"/>
    </source>
</evidence>
<sequence length="212" mass="23426">MDNNSDNNNNSSNNNNNNNNNKNEGSKFPKHIFLPTFLNKDMPIGTFFVTAGVLSMVGFATGLLIGFRKTGGIKQTLRSAPPGVVMAASKALLGGTAICAGFTTGLVFFLKHQYNIKTVKDFGDMMRGKPSTPELTLIDEKTYLQQQQQQQESNNNTDLGEVDKETLEALRALKYIPFDFTNQDDKNNNTNDITQNHDIVDIGINDNNSDKK</sequence>
<dbReference type="OrthoDB" id="21084at2759"/>
<dbReference type="AlphaFoldDB" id="F0ZK04"/>
<dbReference type="PANTHER" id="PTHR20916:SF26">
    <property type="entry name" value="CYSTEINE-RICH PROTEIN 2-BINDING PROTEIN"/>
    <property type="match status" value="1"/>
</dbReference>
<dbReference type="PANTHER" id="PTHR20916">
    <property type="entry name" value="CYSTEINE AND GLYCINE-RICH PROTEIN 2 BINDING PROTEIN"/>
    <property type="match status" value="1"/>
</dbReference>
<protein>
    <recommendedName>
        <fullName evidence="5">Transmembrane protein 242</fullName>
    </recommendedName>
</protein>
<feature type="transmembrane region" description="Helical" evidence="2">
    <location>
        <begin position="88"/>
        <end position="110"/>
    </location>
</feature>
<dbReference type="OMA" id="GDMMRGK"/>
<accession>F0ZK04</accession>
<dbReference type="FunCoup" id="F0ZK04">
    <property type="interactions" value="398"/>
</dbReference>
<dbReference type="GeneID" id="10500854"/>
<dbReference type="RefSeq" id="XP_003287750.1">
    <property type="nucleotide sequence ID" value="XM_003287702.1"/>
</dbReference>
<dbReference type="KEGG" id="dpp:DICPUDRAFT_78592"/>
<feature type="region of interest" description="Disordered" evidence="1">
    <location>
        <begin position="1"/>
        <end position="25"/>
    </location>
</feature>
<gene>
    <name evidence="3" type="ORF">DICPUDRAFT_78592</name>
</gene>